<dbReference type="PANTHER" id="PTHR32108">
    <property type="entry name" value="DNA-DIRECTED RNA POLYMERASE SUBUNIT ALPHA"/>
    <property type="match status" value="1"/>
</dbReference>
<dbReference type="Proteomes" id="UP001058974">
    <property type="component" value="Chromosome 2"/>
</dbReference>
<reference evidence="1 2" key="1">
    <citation type="journal article" date="2022" name="Nat. Genet.">
        <title>Improved pea reference genome and pan-genome highlight genomic features and evolutionary characteristics.</title>
        <authorList>
            <person name="Yang T."/>
            <person name="Liu R."/>
            <person name="Luo Y."/>
            <person name="Hu S."/>
            <person name="Wang D."/>
            <person name="Wang C."/>
            <person name="Pandey M.K."/>
            <person name="Ge S."/>
            <person name="Xu Q."/>
            <person name="Li N."/>
            <person name="Li G."/>
            <person name="Huang Y."/>
            <person name="Saxena R.K."/>
            <person name="Ji Y."/>
            <person name="Li M."/>
            <person name="Yan X."/>
            <person name="He Y."/>
            <person name="Liu Y."/>
            <person name="Wang X."/>
            <person name="Xiang C."/>
            <person name="Varshney R.K."/>
            <person name="Ding H."/>
            <person name="Gao S."/>
            <person name="Zong X."/>
        </authorList>
    </citation>
    <scope>NUCLEOTIDE SEQUENCE [LARGE SCALE GENOMIC DNA]</scope>
    <source>
        <strain evidence="1 2">cv. Zhongwan 6</strain>
    </source>
</reference>
<evidence type="ECO:0000313" key="1">
    <source>
        <dbReference type="EMBL" id="KAI5436589.1"/>
    </source>
</evidence>
<keyword evidence="2" id="KW-1185">Reference proteome</keyword>
<dbReference type="EMBL" id="JAMSHJ010000002">
    <property type="protein sequence ID" value="KAI5436589.1"/>
    <property type="molecule type" value="Genomic_DNA"/>
</dbReference>
<name>A0A9D4YCE1_PEA</name>
<dbReference type="PANTHER" id="PTHR32108:SF9">
    <property type="entry name" value="REVERSE TRANSCRIPTASE RNASE H-LIKE DOMAIN-CONTAINING PROTEIN"/>
    <property type="match status" value="1"/>
</dbReference>
<dbReference type="AlphaFoldDB" id="A0A9D4YCE1"/>
<protein>
    <submittedName>
        <fullName evidence="1">Uncharacterized protein</fullName>
    </submittedName>
</protein>
<organism evidence="1 2">
    <name type="scientific">Pisum sativum</name>
    <name type="common">Garden pea</name>
    <name type="synonym">Lathyrus oleraceus</name>
    <dbReference type="NCBI Taxonomy" id="3888"/>
    <lineage>
        <taxon>Eukaryota</taxon>
        <taxon>Viridiplantae</taxon>
        <taxon>Streptophyta</taxon>
        <taxon>Embryophyta</taxon>
        <taxon>Tracheophyta</taxon>
        <taxon>Spermatophyta</taxon>
        <taxon>Magnoliopsida</taxon>
        <taxon>eudicotyledons</taxon>
        <taxon>Gunneridae</taxon>
        <taxon>Pentapetalae</taxon>
        <taxon>rosids</taxon>
        <taxon>fabids</taxon>
        <taxon>Fabales</taxon>
        <taxon>Fabaceae</taxon>
        <taxon>Papilionoideae</taxon>
        <taxon>50 kb inversion clade</taxon>
        <taxon>NPAAA clade</taxon>
        <taxon>Hologalegina</taxon>
        <taxon>IRL clade</taxon>
        <taxon>Fabeae</taxon>
        <taxon>Lathyrus</taxon>
    </lineage>
</organism>
<dbReference type="Gramene" id="Psat02G0291500-T1">
    <property type="protein sequence ID" value="KAI5436589.1"/>
    <property type="gene ID" value="KIW84_022915"/>
</dbReference>
<sequence>MKSGMVSFEDCVPNVKANSLPAHGNASVNMVDGCQGNFRVFDVRHLHRSLVEMHRTLCIISDCEHDYDGCAICSTNPHGCMIVKRDIQRLMDENVIQIQQSRDIYDVNVIVLVFKIPERVVIQFDSSNNNNNVNRSVSTLVIVLAGPVSYASNKVVPYQYNATMVENGPEVPLLVADSMVNIVDIAKLDHIVANITSRNNRSFYDEELPEEGRNHNLALYISRNCKEDALSNVLVNTGSSLNVLPKSTLSKLSYQVAPMRYIGIIVKAFDGSRKTVIGEVDLPNKIEAVTSTLHQKLKFVKNDKLVVVGGEKELLVIHMSSFSYVEAEEKVGTLFQALSIAEVKKTGVPMSSLKDPQKDIETGSIDQWGRMIDIAENKNRVGLGFQPGSFNVKAEDVCHTPKFAR</sequence>
<gene>
    <name evidence="1" type="ORF">KIW84_022915</name>
</gene>
<evidence type="ECO:0000313" key="2">
    <source>
        <dbReference type="Proteomes" id="UP001058974"/>
    </source>
</evidence>
<proteinExistence type="predicted"/>
<accession>A0A9D4YCE1</accession>
<comment type="caution">
    <text evidence="1">The sequence shown here is derived from an EMBL/GenBank/DDBJ whole genome shotgun (WGS) entry which is preliminary data.</text>
</comment>